<dbReference type="SUPFAM" id="SSF103111">
    <property type="entry name" value="Activator of Hsp90 ATPase, Aha1"/>
    <property type="match status" value="1"/>
</dbReference>
<sequence>MAVKWPLSAEDAGPTSNWCRGGFWKHRESTKYRPSNFNQRRRRVGVRQENKRKERGAFPNSGFPSFSPLTPPLDLIWSVPILSLITALSLAFLFKSRSNRRAPKRIEMEEMATAAAAPATEAEEAKKASYRYWVREAKEDAAPPPVPRKLSPDDIPKLQSNSSSLGSVWNQAGTWEEKNLNSWASNRLKELLGSLGALEFSSGNASIDGVSKCSGDAFLVTVRNKKKVNYTYELSLKFKGEWKIKDENKAVKGHLDIPEFSFGEVDDLEIDIRFSDDKSLETEDKTRISKDLRSFLSPIREKLNAFEEELKDR</sequence>
<dbReference type="InterPro" id="IPR015310">
    <property type="entry name" value="AHSA1-like_N"/>
</dbReference>
<feature type="region of interest" description="Disordered" evidence="2">
    <location>
        <begin position="40"/>
        <end position="63"/>
    </location>
</feature>
<feature type="transmembrane region" description="Helical" evidence="3">
    <location>
        <begin position="75"/>
        <end position="94"/>
    </location>
</feature>
<feature type="compositionally biased region" description="Basic and acidic residues" evidence="2">
    <location>
        <begin position="46"/>
        <end position="56"/>
    </location>
</feature>
<dbReference type="SMART" id="SM01000">
    <property type="entry name" value="Aha1_N"/>
    <property type="match status" value="1"/>
</dbReference>
<evidence type="ECO:0000313" key="6">
    <source>
        <dbReference type="Proteomes" id="UP001140206"/>
    </source>
</evidence>
<dbReference type="GO" id="GO:0051087">
    <property type="term" value="F:protein-folding chaperone binding"/>
    <property type="evidence" value="ECO:0007669"/>
    <property type="project" value="InterPro"/>
</dbReference>
<dbReference type="GO" id="GO:0005829">
    <property type="term" value="C:cytosol"/>
    <property type="evidence" value="ECO:0007669"/>
    <property type="project" value="TreeGrafter"/>
</dbReference>
<keyword evidence="6" id="KW-1185">Reference proteome</keyword>
<name>A0AAV8CG58_9POAL</name>
<dbReference type="InterPro" id="IPR036338">
    <property type="entry name" value="Aha1"/>
</dbReference>
<comment type="similarity">
    <text evidence="1">Belongs to the AHA1 family.</text>
</comment>
<comment type="caution">
    <text evidence="5">The sequence shown here is derived from an EMBL/GenBank/DDBJ whole genome shotgun (WGS) entry which is preliminary data.</text>
</comment>
<keyword evidence="3" id="KW-1133">Transmembrane helix</keyword>
<evidence type="ECO:0000259" key="4">
    <source>
        <dbReference type="SMART" id="SM01000"/>
    </source>
</evidence>
<dbReference type="Pfam" id="PF09229">
    <property type="entry name" value="Aha1_N"/>
    <property type="match status" value="1"/>
</dbReference>
<protein>
    <submittedName>
        <fullName evidence="5">Chaperone binding / ATPase activator</fullName>
    </submittedName>
</protein>
<evidence type="ECO:0000256" key="2">
    <source>
        <dbReference type="SAM" id="MobiDB-lite"/>
    </source>
</evidence>
<feature type="domain" description="Activator of Hsp90 ATPase AHSA1-like N-terminal" evidence="4">
    <location>
        <begin position="177"/>
        <end position="313"/>
    </location>
</feature>
<proteinExistence type="inferred from homology"/>
<keyword evidence="3" id="KW-0812">Transmembrane</keyword>
<evidence type="ECO:0000256" key="3">
    <source>
        <dbReference type="SAM" id="Phobius"/>
    </source>
</evidence>
<evidence type="ECO:0000256" key="1">
    <source>
        <dbReference type="ARBA" id="ARBA00006817"/>
    </source>
</evidence>
<dbReference type="EMBL" id="JAMFTS010000005">
    <property type="protein sequence ID" value="KAJ4754732.1"/>
    <property type="molecule type" value="Genomic_DNA"/>
</dbReference>
<dbReference type="AlphaFoldDB" id="A0AAV8CG58"/>
<dbReference type="PANTHER" id="PTHR13009">
    <property type="entry name" value="HEAT SHOCK PROTEIN 90 HSP90 CO-CHAPERONE AHA-1"/>
    <property type="match status" value="1"/>
</dbReference>
<gene>
    <name evidence="5" type="ORF">LUZ62_089137</name>
</gene>
<accession>A0AAV8CG58</accession>
<reference evidence="5" key="1">
    <citation type="submission" date="2022-08" db="EMBL/GenBank/DDBJ databases">
        <authorList>
            <person name="Marques A."/>
        </authorList>
    </citation>
    <scope>NUCLEOTIDE SEQUENCE</scope>
    <source>
        <strain evidence="5">RhyPub2mFocal</strain>
        <tissue evidence="5">Leaves</tissue>
    </source>
</reference>
<dbReference type="GO" id="GO:0006457">
    <property type="term" value="P:protein folding"/>
    <property type="evidence" value="ECO:0007669"/>
    <property type="project" value="TreeGrafter"/>
</dbReference>
<keyword evidence="3" id="KW-0472">Membrane</keyword>
<dbReference type="GO" id="GO:0001671">
    <property type="term" value="F:ATPase activator activity"/>
    <property type="evidence" value="ECO:0007669"/>
    <property type="project" value="InterPro"/>
</dbReference>
<dbReference type="PANTHER" id="PTHR13009:SF22">
    <property type="entry name" value="LD43819P"/>
    <property type="match status" value="1"/>
</dbReference>
<evidence type="ECO:0000313" key="5">
    <source>
        <dbReference type="EMBL" id="KAJ4754732.1"/>
    </source>
</evidence>
<dbReference type="Gene3D" id="3.15.10.20">
    <property type="entry name" value="Activator of Hsp90 ATPase Aha1, N-terminal domain"/>
    <property type="match status" value="1"/>
</dbReference>
<organism evidence="5 6">
    <name type="scientific">Rhynchospora pubera</name>
    <dbReference type="NCBI Taxonomy" id="906938"/>
    <lineage>
        <taxon>Eukaryota</taxon>
        <taxon>Viridiplantae</taxon>
        <taxon>Streptophyta</taxon>
        <taxon>Embryophyta</taxon>
        <taxon>Tracheophyta</taxon>
        <taxon>Spermatophyta</taxon>
        <taxon>Magnoliopsida</taxon>
        <taxon>Liliopsida</taxon>
        <taxon>Poales</taxon>
        <taxon>Cyperaceae</taxon>
        <taxon>Cyperoideae</taxon>
        <taxon>Rhynchosporeae</taxon>
        <taxon>Rhynchospora</taxon>
    </lineage>
</organism>
<dbReference type="Proteomes" id="UP001140206">
    <property type="component" value="Chromosome 5"/>
</dbReference>